<dbReference type="RefSeq" id="WP_144263535.1">
    <property type="nucleotide sequence ID" value="NZ_QMDX01000025.1"/>
</dbReference>
<evidence type="ECO:0000313" key="3">
    <source>
        <dbReference type="Proteomes" id="UP000319894"/>
    </source>
</evidence>
<name>A0A554MUL2_9EURY</name>
<dbReference type="OrthoDB" id="342138at2157"/>
<dbReference type="Gene3D" id="3.30.420.10">
    <property type="entry name" value="Ribonuclease H-like superfamily/Ribonuclease H"/>
    <property type="match status" value="1"/>
</dbReference>
<dbReference type="Proteomes" id="UP000319894">
    <property type="component" value="Unassembled WGS sequence"/>
</dbReference>
<dbReference type="InterPro" id="IPR003165">
    <property type="entry name" value="Piwi"/>
</dbReference>
<dbReference type="EMBL" id="QMDX01000025">
    <property type="protein sequence ID" value="TSD08813.1"/>
    <property type="molecule type" value="Genomic_DNA"/>
</dbReference>
<accession>A0A554MUL2</accession>
<dbReference type="InterPro" id="IPR012337">
    <property type="entry name" value="RNaseH-like_sf"/>
</dbReference>
<dbReference type="Pfam" id="PF02171">
    <property type="entry name" value="Piwi"/>
    <property type="match status" value="1"/>
</dbReference>
<sequence length="394" mass="42981">MYAGGQRGSQPRVDLSEFGVYKTPEYRVRLIAPATSPYDEVRDRLPGVIAKGLSDIGAPAHVTGGATYDPGDTTNYTEAASQLPKDTDVAVAVVPREEEADETDLFDDPHPELKRRLMRRGMPTQMLEKPTAENLVDTRPAPSEHTFVNILSAIATKAGATPWMVADFPGTCDAFLGLDVSRKNGKNAGASASVVLPDGAMFAAEFTTFQDGETFRAEDLNTIVRDLVFDFAADHDHSIDHLTIMRDGKISEDVEAIREGVDSLDVDVDLVGVRKSGQPRVGHWKGDGWRIADKGVAFIDDDRDRAVLHSWGMPDCGEELATGTPKTVGMRKHSGPTDIATLTEQSYWLSEMHYGSPARSTRLPVPIKYADKAAQYVREGYADKNSIIEGPAYL</sequence>
<protein>
    <recommendedName>
        <fullName evidence="1">Piwi domain-containing protein</fullName>
    </recommendedName>
</protein>
<dbReference type="InParanoid" id="A0A554MUL2"/>
<proteinExistence type="predicted"/>
<evidence type="ECO:0000313" key="2">
    <source>
        <dbReference type="EMBL" id="TSD08813.1"/>
    </source>
</evidence>
<dbReference type="GO" id="GO:0003676">
    <property type="term" value="F:nucleic acid binding"/>
    <property type="evidence" value="ECO:0007669"/>
    <property type="project" value="InterPro"/>
</dbReference>
<reference evidence="2 3" key="1">
    <citation type="submission" date="2018-06" db="EMBL/GenBank/DDBJ databases">
        <title>Natronomonas sp. F16-60 a new haloarchaeon isolated from a solar saltern of Isla Cristina, Huelva, Spain.</title>
        <authorList>
            <person name="Duran-Viseras A."/>
            <person name="Sanchez-Porro C."/>
            <person name="Ventosa A."/>
        </authorList>
    </citation>
    <scope>NUCLEOTIDE SEQUENCE [LARGE SCALE GENOMIC DNA]</scope>
    <source>
        <strain evidence="2 3">F16-60</strain>
    </source>
</reference>
<evidence type="ECO:0000259" key="1">
    <source>
        <dbReference type="PROSITE" id="PS50822"/>
    </source>
</evidence>
<gene>
    <name evidence="2" type="ORF">DP107_18250</name>
</gene>
<feature type="domain" description="Piwi" evidence="1">
    <location>
        <begin position="336"/>
        <end position="382"/>
    </location>
</feature>
<dbReference type="InterPro" id="IPR036397">
    <property type="entry name" value="RNaseH_sf"/>
</dbReference>
<dbReference type="SUPFAM" id="SSF53098">
    <property type="entry name" value="Ribonuclease H-like"/>
    <property type="match status" value="1"/>
</dbReference>
<dbReference type="AlphaFoldDB" id="A0A554MUL2"/>
<dbReference type="SMART" id="SM00950">
    <property type="entry name" value="Piwi"/>
    <property type="match status" value="1"/>
</dbReference>
<comment type="caution">
    <text evidence="2">The sequence shown here is derived from an EMBL/GenBank/DDBJ whole genome shotgun (WGS) entry which is preliminary data.</text>
</comment>
<dbReference type="Gene3D" id="3.40.50.2300">
    <property type="match status" value="1"/>
</dbReference>
<organism evidence="2 3">
    <name type="scientific">Haloglomus irregulare</name>
    <dbReference type="NCBI Taxonomy" id="2234134"/>
    <lineage>
        <taxon>Archaea</taxon>
        <taxon>Methanobacteriati</taxon>
        <taxon>Methanobacteriota</taxon>
        <taxon>Stenosarchaea group</taxon>
        <taxon>Halobacteria</taxon>
        <taxon>Halobacteriales</taxon>
        <taxon>Natronomonadaceae</taxon>
        <taxon>Haloglomus</taxon>
    </lineage>
</organism>
<dbReference type="PROSITE" id="PS50822">
    <property type="entry name" value="PIWI"/>
    <property type="match status" value="1"/>
</dbReference>
<keyword evidence="3" id="KW-1185">Reference proteome</keyword>